<evidence type="ECO:0000313" key="1">
    <source>
        <dbReference type="EMBL" id="MBI6874498.1"/>
    </source>
</evidence>
<dbReference type="RefSeq" id="WP_211143871.1">
    <property type="nucleotide sequence ID" value="NZ_JAEEGB010000026.1"/>
</dbReference>
<keyword evidence="2" id="KW-1185">Reference proteome</keyword>
<sequence>MDKEILLNNIEFQKLTAHEIWERLYNKELNCKKNILEYIDITKVLKKENVNEEQIKDTYNYIYEHIEGLKDSVKPNTLMYLKNNLKSQLGKYVKEKDPKPVNHFIEFFKAAYPEDTRRKDFTWVLMNINSISEEQIWTTLTYINRECLNKNLILNTSQKKDIVEMIEKLVSKNNIKYINNLKSLKQLTNILNISIVGVGELFKVKHK</sequence>
<name>A0A934M6E5_9CLOT</name>
<gene>
    <name evidence="1" type="ORF">I6U51_17635</name>
</gene>
<proteinExistence type="predicted"/>
<dbReference type="EMBL" id="JAEEGB010000026">
    <property type="protein sequence ID" value="MBI6874498.1"/>
    <property type="molecule type" value="Genomic_DNA"/>
</dbReference>
<protein>
    <submittedName>
        <fullName evidence="1">Uncharacterized protein</fullName>
    </submittedName>
</protein>
<evidence type="ECO:0000313" key="2">
    <source>
        <dbReference type="Proteomes" id="UP000622687"/>
    </source>
</evidence>
<dbReference type="AlphaFoldDB" id="A0A934M6E5"/>
<comment type="caution">
    <text evidence="1">The sequence shown here is derived from an EMBL/GenBank/DDBJ whole genome shotgun (WGS) entry which is preliminary data.</text>
</comment>
<reference evidence="1" key="1">
    <citation type="submission" date="2020-12" db="EMBL/GenBank/DDBJ databases">
        <title>Clostridium thailandense sp. nov., a novel acetogenic bacterium isolated from peat land soil in Thailand.</title>
        <authorList>
            <person name="Chaikitkaew S."/>
            <person name="Birkeland N.K."/>
        </authorList>
    </citation>
    <scope>NUCLEOTIDE SEQUENCE</scope>
    <source>
        <strain evidence="1">DSM 17425</strain>
    </source>
</reference>
<organism evidence="1 2">
    <name type="scientific">Clostridium aciditolerans</name>
    <dbReference type="NCBI Taxonomy" id="339861"/>
    <lineage>
        <taxon>Bacteria</taxon>
        <taxon>Bacillati</taxon>
        <taxon>Bacillota</taxon>
        <taxon>Clostridia</taxon>
        <taxon>Eubacteriales</taxon>
        <taxon>Clostridiaceae</taxon>
        <taxon>Clostridium</taxon>
    </lineage>
</organism>
<dbReference type="Proteomes" id="UP000622687">
    <property type="component" value="Unassembled WGS sequence"/>
</dbReference>
<accession>A0A934M6E5</accession>